<dbReference type="Gene3D" id="1.10.10.10">
    <property type="entry name" value="Winged helix-like DNA-binding domain superfamily/Winged helix DNA-binding domain"/>
    <property type="match status" value="1"/>
</dbReference>
<dbReference type="SUPFAM" id="SSF88659">
    <property type="entry name" value="Sigma3 and sigma4 domains of RNA polymerase sigma factors"/>
    <property type="match status" value="1"/>
</dbReference>
<keyword evidence="3" id="KW-0731">Sigma factor</keyword>
<comment type="similarity">
    <text evidence="1">Belongs to the sigma-70 factor family. ECF subfamily.</text>
</comment>
<feature type="domain" description="RNA polymerase sigma factor 70 region 4 type 2" evidence="7">
    <location>
        <begin position="120"/>
        <end position="172"/>
    </location>
</feature>
<evidence type="ECO:0000259" key="6">
    <source>
        <dbReference type="Pfam" id="PF04542"/>
    </source>
</evidence>
<comment type="caution">
    <text evidence="8">The sequence shown here is derived from an EMBL/GenBank/DDBJ whole genome shotgun (WGS) entry which is preliminary data.</text>
</comment>
<evidence type="ECO:0000313" key="8">
    <source>
        <dbReference type="EMBL" id="NAY93151.1"/>
    </source>
</evidence>
<dbReference type="Pfam" id="PF04542">
    <property type="entry name" value="Sigma70_r2"/>
    <property type="match status" value="1"/>
</dbReference>
<dbReference type="NCBIfam" id="TIGR02937">
    <property type="entry name" value="sigma70-ECF"/>
    <property type="match status" value="1"/>
</dbReference>
<evidence type="ECO:0000256" key="4">
    <source>
        <dbReference type="ARBA" id="ARBA00023125"/>
    </source>
</evidence>
<keyword evidence="5" id="KW-0804">Transcription</keyword>
<dbReference type="InterPro" id="IPR013325">
    <property type="entry name" value="RNA_pol_sigma_r2"/>
</dbReference>
<evidence type="ECO:0000313" key="9">
    <source>
        <dbReference type="Proteomes" id="UP000667650"/>
    </source>
</evidence>
<dbReference type="InterPro" id="IPR007627">
    <property type="entry name" value="RNA_pol_sigma70_r2"/>
</dbReference>
<dbReference type="Proteomes" id="UP000667650">
    <property type="component" value="Unassembled WGS sequence"/>
</dbReference>
<dbReference type="CDD" id="cd06171">
    <property type="entry name" value="Sigma70_r4"/>
    <property type="match status" value="1"/>
</dbReference>
<sequence>MKATDRVFDGLLVLEYRSGNKKSLSLLVKRHHLRLCRHAYGYTKDFEVSKDIVQDTWSSIINNIQSLKKPNSFGSWATMIVTRKSLDYLNKKNRDRLKLEDYSYDKQTLEGPDKTEPEIQNLLMAIRELPENQRMVLRLFYVEEYSLKEIADILGVSVGTIKSRLFHAREKLKMIFKNNKK</sequence>
<dbReference type="RefSeq" id="WP_166524564.1">
    <property type="nucleotide sequence ID" value="NZ_JAAABI010000007.1"/>
</dbReference>
<name>A0A964TFT3_9FLAO</name>
<dbReference type="AlphaFoldDB" id="A0A964TFT3"/>
<keyword evidence="9" id="KW-1185">Reference proteome</keyword>
<reference evidence="8" key="1">
    <citation type="submission" date="2020-01" db="EMBL/GenBank/DDBJ databases">
        <title>Muricauda ochracea sp. nov., isolated from a tidal flat of Garorim bay in Korea.</title>
        <authorList>
            <person name="Kim D."/>
            <person name="Yoo Y."/>
            <person name="Kim J.-J."/>
        </authorList>
    </citation>
    <scope>NUCLEOTIDE SEQUENCE</scope>
    <source>
        <strain evidence="8">JGD-17</strain>
    </source>
</reference>
<proteinExistence type="inferred from homology"/>
<dbReference type="GO" id="GO:0006352">
    <property type="term" value="P:DNA-templated transcription initiation"/>
    <property type="evidence" value="ECO:0007669"/>
    <property type="project" value="InterPro"/>
</dbReference>
<dbReference type="Pfam" id="PF08281">
    <property type="entry name" value="Sigma70_r4_2"/>
    <property type="match status" value="1"/>
</dbReference>
<evidence type="ECO:0000256" key="5">
    <source>
        <dbReference type="ARBA" id="ARBA00023163"/>
    </source>
</evidence>
<dbReference type="InterPro" id="IPR036388">
    <property type="entry name" value="WH-like_DNA-bd_sf"/>
</dbReference>
<evidence type="ECO:0000259" key="7">
    <source>
        <dbReference type="Pfam" id="PF08281"/>
    </source>
</evidence>
<evidence type="ECO:0000256" key="2">
    <source>
        <dbReference type="ARBA" id="ARBA00023015"/>
    </source>
</evidence>
<dbReference type="InterPro" id="IPR013249">
    <property type="entry name" value="RNA_pol_sigma70_r4_t2"/>
</dbReference>
<dbReference type="SUPFAM" id="SSF88946">
    <property type="entry name" value="Sigma2 domain of RNA polymerase sigma factors"/>
    <property type="match status" value="1"/>
</dbReference>
<dbReference type="PANTHER" id="PTHR43133">
    <property type="entry name" value="RNA POLYMERASE ECF-TYPE SIGMA FACTO"/>
    <property type="match status" value="1"/>
</dbReference>
<organism evidence="8 9">
    <name type="scientific">Flagellimonas ochracea</name>
    <dbReference type="NCBI Taxonomy" id="2696472"/>
    <lineage>
        <taxon>Bacteria</taxon>
        <taxon>Pseudomonadati</taxon>
        <taxon>Bacteroidota</taxon>
        <taxon>Flavobacteriia</taxon>
        <taxon>Flavobacteriales</taxon>
        <taxon>Flavobacteriaceae</taxon>
        <taxon>Flagellimonas</taxon>
    </lineage>
</organism>
<dbReference type="Gene3D" id="1.10.1740.10">
    <property type="match status" value="1"/>
</dbReference>
<keyword evidence="4" id="KW-0238">DNA-binding</keyword>
<dbReference type="GO" id="GO:0003677">
    <property type="term" value="F:DNA binding"/>
    <property type="evidence" value="ECO:0007669"/>
    <property type="project" value="UniProtKB-KW"/>
</dbReference>
<evidence type="ECO:0000256" key="1">
    <source>
        <dbReference type="ARBA" id="ARBA00010641"/>
    </source>
</evidence>
<protein>
    <submittedName>
        <fullName evidence="8">Sigma-70 family RNA polymerase sigma factor</fullName>
    </submittedName>
</protein>
<dbReference type="GO" id="GO:0016987">
    <property type="term" value="F:sigma factor activity"/>
    <property type="evidence" value="ECO:0007669"/>
    <property type="project" value="UniProtKB-KW"/>
</dbReference>
<dbReference type="InterPro" id="IPR014284">
    <property type="entry name" value="RNA_pol_sigma-70_dom"/>
</dbReference>
<dbReference type="InterPro" id="IPR013324">
    <property type="entry name" value="RNA_pol_sigma_r3/r4-like"/>
</dbReference>
<dbReference type="PANTHER" id="PTHR43133:SF8">
    <property type="entry name" value="RNA POLYMERASE SIGMA FACTOR HI_1459-RELATED"/>
    <property type="match status" value="1"/>
</dbReference>
<dbReference type="EMBL" id="JAAABI010000007">
    <property type="protein sequence ID" value="NAY93151.1"/>
    <property type="molecule type" value="Genomic_DNA"/>
</dbReference>
<evidence type="ECO:0000256" key="3">
    <source>
        <dbReference type="ARBA" id="ARBA00023082"/>
    </source>
</evidence>
<feature type="domain" description="RNA polymerase sigma-70 region 2" evidence="6">
    <location>
        <begin position="27"/>
        <end position="94"/>
    </location>
</feature>
<dbReference type="InterPro" id="IPR039425">
    <property type="entry name" value="RNA_pol_sigma-70-like"/>
</dbReference>
<gene>
    <name evidence="8" type="ORF">GTQ34_14645</name>
</gene>
<accession>A0A964TFT3</accession>
<keyword evidence="2" id="KW-0805">Transcription regulation</keyword>